<proteinExistence type="predicted"/>
<dbReference type="EMBL" id="BK015481">
    <property type="protein sequence ID" value="DAE09015.1"/>
    <property type="molecule type" value="Genomic_DNA"/>
</dbReference>
<name>A0A8S5PPC7_9CAUD</name>
<reference evidence="1" key="1">
    <citation type="journal article" date="2021" name="Proc. Natl. Acad. Sci. U.S.A.">
        <title>A Catalog of Tens of Thousands of Viruses from Human Metagenomes Reveals Hidden Associations with Chronic Diseases.</title>
        <authorList>
            <person name="Tisza M.J."/>
            <person name="Buck C.B."/>
        </authorList>
    </citation>
    <scope>NUCLEOTIDE SEQUENCE</scope>
    <source>
        <strain evidence="1">Ct16M3</strain>
    </source>
</reference>
<sequence>MMNKRRIVMLSRWNGWEMKCACLQGNPLCECYKECEEIEVTIKPYQDIEECLRNQRKYKRVNGALRQK</sequence>
<organism evidence="1">
    <name type="scientific">Siphoviridae sp. ct16M3</name>
    <dbReference type="NCBI Taxonomy" id="2825305"/>
    <lineage>
        <taxon>Viruses</taxon>
        <taxon>Duplodnaviria</taxon>
        <taxon>Heunggongvirae</taxon>
        <taxon>Uroviricota</taxon>
        <taxon>Caudoviricetes</taxon>
    </lineage>
</organism>
<evidence type="ECO:0000313" key="1">
    <source>
        <dbReference type="EMBL" id="DAE09015.1"/>
    </source>
</evidence>
<accession>A0A8S5PPC7</accession>
<protein>
    <submittedName>
        <fullName evidence="1">Uncharacterized protein</fullName>
    </submittedName>
</protein>